<evidence type="ECO:0000256" key="6">
    <source>
        <dbReference type="ARBA" id="ARBA00022989"/>
    </source>
</evidence>
<evidence type="ECO:0000256" key="2">
    <source>
        <dbReference type="ARBA" id="ARBA00004687"/>
    </source>
</evidence>
<comment type="pathway">
    <text evidence="2">Glycolipid biosynthesis; glycosylphosphatidylinositol-anchor biosynthesis.</text>
</comment>
<comment type="subcellular location">
    <subcellularLocation>
        <location evidence="1">Membrane</location>
        <topology evidence="1">Multi-pass membrane protein</topology>
    </subcellularLocation>
</comment>
<evidence type="ECO:0000256" key="7">
    <source>
        <dbReference type="ARBA" id="ARBA00023136"/>
    </source>
</evidence>
<feature type="transmembrane region" description="Helical" evidence="8">
    <location>
        <begin position="85"/>
        <end position="103"/>
    </location>
</feature>
<keyword evidence="6 8" id="KW-1133">Transmembrane helix</keyword>
<dbReference type="GO" id="GO:0000506">
    <property type="term" value="C:glycosylphosphatidylinositol-N-acetylglucosaminyltransferase (GPI-GnT) complex"/>
    <property type="evidence" value="ECO:0007669"/>
    <property type="project" value="TreeGrafter"/>
</dbReference>
<proteinExistence type="inferred from homology"/>
<dbReference type="PANTHER" id="PTHR12982">
    <property type="entry name" value="PHOSPHATIDYLINOSITOL GLYCAN, CLASS C"/>
    <property type="match status" value="1"/>
</dbReference>
<evidence type="ECO:0000256" key="4">
    <source>
        <dbReference type="ARBA" id="ARBA00022502"/>
    </source>
</evidence>
<dbReference type="Pfam" id="PF06432">
    <property type="entry name" value="GPI2"/>
    <property type="match status" value="1"/>
</dbReference>
<dbReference type="PANTHER" id="PTHR12982:SF0">
    <property type="entry name" value="PHOSPHATIDYLINOSITOL N-ACETYLGLUCOSAMINYLTRANSFERASE SUBUNIT C"/>
    <property type="match status" value="1"/>
</dbReference>
<evidence type="ECO:0000313" key="9">
    <source>
        <dbReference type="WBParaSite" id="ECPE_0000090001-mRNA-1"/>
    </source>
</evidence>
<accession>A0A183A1R5</accession>
<dbReference type="WBParaSite" id="ECPE_0000090001-mRNA-1">
    <property type="protein sequence ID" value="ECPE_0000090001-mRNA-1"/>
    <property type="gene ID" value="ECPE_0000090001"/>
</dbReference>
<evidence type="ECO:0000256" key="1">
    <source>
        <dbReference type="ARBA" id="ARBA00004141"/>
    </source>
</evidence>
<protein>
    <submittedName>
        <fullName evidence="9">Pecanex-like protein</fullName>
    </submittedName>
</protein>
<dbReference type="InterPro" id="IPR009450">
    <property type="entry name" value="Plno_GlcNAc_GPI2"/>
</dbReference>
<evidence type="ECO:0000256" key="3">
    <source>
        <dbReference type="ARBA" id="ARBA00008321"/>
    </source>
</evidence>
<evidence type="ECO:0000256" key="8">
    <source>
        <dbReference type="SAM" id="Phobius"/>
    </source>
</evidence>
<keyword evidence="5 8" id="KW-0812">Transmembrane</keyword>
<keyword evidence="7 8" id="KW-0472">Membrane</keyword>
<dbReference type="AlphaFoldDB" id="A0A183A1R5"/>
<sequence length="141" mass="15987">LRTGVFIFVFSFLFAPILHSLLATVSTDTIYALSSLFMLISWLFLDYRTHSVEYVYEPGSNTIAISSSLLAALCLASRLSSAYHTFALLLAWTIIFALWPILVQLIRVSSPRRECDVHGRIVWKYSSFEIYMLCAQGTYAD</sequence>
<reference evidence="9" key="1">
    <citation type="submission" date="2016-06" db="UniProtKB">
        <authorList>
            <consortium name="WormBaseParasite"/>
        </authorList>
    </citation>
    <scope>IDENTIFICATION</scope>
</reference>
<comment type="similarity">
    <text evidence="3">Belongs to the PIGC family.</text>
</comment>
<evidence type="ECO:0000256" key="5">
    <source>
        <dbReference type="ARBA" id="ARBA00022692"/>
    </source>
</evidence>
<keyword evidence="4" id="KW-0337">GPI-anchor biosynthesis</keyword>
<organism evidence="9">
    <name type="scientific">Echinostoma caproni</name>
    <dbReference type="NCBI Taxonomy" id="27848"/>
    <lineage>
        <taxon>Eukaryota</taxon>
        <taxon>Metazoa</taxon>
        <taxon>Spiralia</taxon>
        <taxon>Lophotrochozoa</taxon>
        <taxon>Platyhelminthes</taxon>
        <taxon>Trematoda</taxon>
        <taxon>Digenea</taxon>
        <taxon>Plagiorchiida</taxon>
        <taxon>Echinostomata</taxon>
        <taxon>Echinostomatoidea</taxon>
        <taxon>Echinostomatidae</taxon>
        <taxon>Echinostoma</taxon>
    </lineage>
</organism>
<dbReference type="GO" id="GO:0006506">
    <property type="term" value="P:GPI anchor biosynthetic process"/>
    <property type="evidence" value="ECO:0007669"/>
    <property type="project" value="UniProtKB-UniPathway"/>
</dbReference>
<dbReference type="UniPathway" id="UPA00196"/>
<name>A0A183A1R5_9TREM</name>